<dbReference type="GO" id="GO:0006952">
    <property type="term" value="P:defense response"/>
    <property type="evidence" value="ECO:0007669"/>
    <property type="project" value="InterPro"/>
</dbReference>
<evidence type="ECO:0000259" key="1">
    <source>
        <dbReference type="Pfam" id="PF00931"/>
    </source>
</evidence>
<dbReference type="Gene3D" id="3.40.50.300">
    <property type="entry name" value="P-loop containing nucleotide triphosphate hydrolases"/>
    <property type="match status" value="1"/>
</dbReference>
<dbReference type="PANTHER" id="PTHR11017:SF559">
    <property type="entry name" value="DISEASE RESISTANCE PROTEIN CHL1"/>
    <property type="match status" value="1"/>
</dbReference>
<dbReference type="InterPro" id="IPR044974">
    <property type="entry name" value="Disease_R_plants"/>
</dbReference>
<dbReference type="PANTHER" id="PTHR11017">
    <property type="entry name" value="LEUCINE-RICH REPEAT-CONTAINING PROTEIN"/>
    <property type="match status" value="1"/>
</dbReference>
<sequence>MSWVAKECLSPPASNSGDIVREISYKLNGPFPNIPKGLVGIESRLKNIFELLEPKSDDIRVIGICGMGGIGKTTIAEIVLNNLRHSYEGSCFLANVRAVCGKNNGAVASQQKLLSEVLKDTSLTIPSILE</sequence>
<dbReference type="Proteomes" id="UP001281410">
    <property type="component" value="Unassembled WGS sequence"/>
</dbReference>
<organism evidence="2 3">
    <name type="scientific">Dipteronia sinensis</name>
    <dbReference type="NCBI Taxonomy" id="43782"/>
    <lineage>
        <taxon>Eukaryota</taxon>
        <taxon>Viridiplantae</taxon>
        <taxon>Streptophyta</taxon>
        <taxon>Embryophyta</taxon>
        <taxon>Tracheophyta</taxon>
        <taxon>Spermatophyta</taxon>
        <taxon>Magnoliopsida</taxon>
        <taxon>eudicotyledons</taxon>
        <taxon>Gunneridae</taxon>
        <taxon>Pentapetalae</taxon>
        <taxon>rosids</taxon>
        <taxon>malvids</taxon>
        <taxon>Sapindales</taxon>
        <taxon>Sapindaceae</taxon>
        <taxon>Hippocastanoideae</taxon>
        <taxon>Acereae</taxon>
        <taxon>Dipteronia</taxon>
    </lineage>
</organism>
<dbReference type="SUPFAM" id="SSF52540">
    <property type="entry name" value="P-loop containing nucleoside triphosphate hydrolases"/>
    <property type="match status" value="1"/>
</dbReference>
<dbReference type="GO" id="GO:0043531">
    <property type="term" value="F:ADP binding"/>
    <property type="evidence" value="ECO:0007669"/>
    <property type="project" value="InterPro"/>
</dbReference>
<feature type="domain" description="NB-ARC" evidence="1">
    <location>
        <begin position="45"/>
        <end position="92"/>
    </location>
</feature>
<accession>A0AAE0B9E6</accession>
<proteinExistence type="predicted"/>
<gene>
    <name evidence="2" type="ORF">Dsin_004334</name>
</gene>
<evidence type="ECO:0000313" key="2">
    <source>
        <dbReference type="EMBL" id="KAK3232453.1"/>
    </source>
</evidence>
<dbReference type="AlphaFoldDB" id="A0AAE0B9E6"/>
<dbReference type="InterPro" id="IPR027417">
    <property type="entry name" value="P-loop_NTPase"/>
</dbReference>
<protein>
    <recommendedName>
        <fullName evidence="1">NB-ARC domain-containing protein</fullName>
    </recommendedName>
</protein>
<comment type="caution">
    <text evidence="2">The sequence shown here is derived from an EMBL/GenBank/DDBJ whole genome shotgun (WGS) entry which is preliminary data.</text>
</comment>
<dbReference type="InterPro" id="IPR002182">
    <property type="entry name" value="NB-ARC"/>
</dbReference>
<name>A0AAE0B9E6_9ROSI</name>
<dbReference type="EMBL" id="JANJYJ010000001">
    <property type="protein sequence ID" value="KAK3232453.1"/>
    <property type="molecule type" value="Genomic_DNA"/>
</dbReference>
<reference evidence="2" key="1">
    <citation type="journal article" date="2023" name="Plant J.">
        <title>Genome sequences and population genomics provide insights into the demographic history, inbreeding, and mutation load of two 'living fossil' tree species of Dipteronia.</title>
        <authorList>
            <person name="Feng Y."/>
            <person name="Comes H.P."/>
            <person name="Chen J."/>
            <person name="Zhu S."/>
            <person name="Lu R."/>
            <person name="Zhang X."/>
            <person name="Li P."/>
            <person name="Qiu J."/>
            <person name="Olsen K.M."/>
            <person name="Qiu Y."/>
        </authorList>
    </citation>
    <scope>NUCLEOTIDE SEQUENCE</scope>
    <source>
        <strain evidence="2">NBL</strain>
    </source>
</reference>
<dbReference type="Pfam" id="PF00931">
    <property type="entry name" value="NB-ARC"/>
    <property type="match status" value="1"/>
</dbReference>
<evidence type="ECO:0000313" key="3">
    <source>
        <dbReference type="Proteomes" id="UP001281410"/>
    </source>
</evidence>
<keyword evidence="3" id="KW-1185">Reference proteome</keyword>